<keyword evidence="9" id="KW-1185">Reference proteome</keyword>
<name>A0AAV6UDI5_9ARAC</name>
<gene>
    <name evidence="8" type="ORF">JTE90_007793</name>
</gene>
<evidence type="ECO:0000256" key="4">
    <source>
        <dbReference type="ARBA" id="ARBA00023163"/>
    </source>
</evidence>
<organism evidence="8 9">
    <name type="scientific">Oedothorax gibbosus</name>
    <dbReference type="NCBI Taxonomy" id="931172"/>
    <lineage>
        <taxon>Eukaryota</taxon>
        <taxon>Metazoa</taxon>
        <taxon>Ecdysozoa</taxon>
        <taxon>Arthropoda</taxon>
        <taxon>Chelicerata</taxon>
        <taxon>Arachnida</taxon>
        <taxon>Araneae</taxon>
        <taxon>Araneomorphae</taxon>
        <taxon>Entelegynae</taxon>
        <taxon>Araneoidea</taxon>
        <taxon>Linyphiidae</taxon>
        <taxon>Erigoninae</taxon>
        <taxon>Oedothorax</taxon>
    </lineage>
</organism>
<dbReference type="Proteomes" id="UP000827092">
    <property type="component" value="Unassembled WGS sequence"/>
</dbReference>
<keyword evidence="3" id="KW-0805">Transcription regulation</keyword>
<evidence type="ECO:0000313" key="9">
    <source>
        <dbReference type="Proteomes" id="UP000827092"/>
    </source>
</evidence>
<evidence type="ECO:0000256" key="2">
    <source>
        <dbReference type="ARBA" id="ARBA00022491"/>
    </source>
</evidence>
<evidence type="ECO:0000256" key="3">
    <source>
        <dbReference type="ARBA" id="ARBA00023015"/>
    </source>
</evidence>
<dbReference type="GO" id="GO:0045746">
    <property type="term" value="P:negative regulation of Notch signaling pathway"/>
    <property type="evidence" value="ECO:0007669"/>
    <property type="project" value="InterPro"/>
</dbReference>
<reference evidence="8 9" key="1">
    <citation type="journal article" date="2022" name="Nat. Ecol. Evol.">
        <title>A masculinizing supergene underlies an exaggerated male reproductive morph in a spider.</title>
        <authorList>
            <person name="Hendrickx F."/>
            <person name="De Corte Z."/>
            <person name="Sonet G."/>
            <person name="Van Belleghem S.M."/>
            <person name="Kostlbacher S."/>
            <person name="Vangestel C."/>
        </authorList>
    </citation>
    <scope>NUCLEOTIDE SEQUENCE [LARGE SCALE GENOMIC DNA]</scope>
    <source>
        <strain evidence="8">W744_W776</strain>
    </source>
</reference>
<dbReference type="PANTHER" id="PTHR35346">
    <property type="entry name" value="BEN DOMAIN-CONTAINING PROTEIN 6"/>
    <property type="match status" value="1"/>
</dbReference>
<evidence type="ECO:0000313" key="8">
    <source>
        <dbReference type="EMBL" id="KAG8181913.1"/>
    </source>
</evidence>
<keyword evidence="2" id="KW-0678">Repressor</keyword>
<dbReference type="Gene3D" id="1.10.10.2590">
    <property type="entry name" value="BEN domain"/>
    <property type="match status" value="1"/>
</dbReference>
<comment type="subcellular location">
    <subcellularLocation>
        <location evidence="1">Nucleus</location>
    </subcellularLocation>
</comment>
<feature type="region of interest" description="Disordered" evidence="6">
    <location>
        <begin position="1"/>
        <end position="39"/>
    </location>
</feature>
<feature type="compositionally biased region" description="Basic and acidic residues" evidence="6">
    <location>
        <begin position="1"/>
        <end position="13"/>
    </location>
</feature>
<dbReference type="InterPro" id="IPR018379">
    <property type="entry name" value="BEN_domain"/>
</dbReference>
<dbReference type="GO" id="GO:0003714">
    <property type="term" value="F:transcription corepressor activity"/>
    <property type="evidence" value="ECO:0007669"/>
    <property type="project" value="InterPro"/>
</dbReference>
<evidence type="ECO:0000256" key="5">
    <source>
        <dbReference type="ARBA" id="ARBA00023242"/>
    </source>
</evidence>
<dbReference type="EMBL" id="JAFNEN010000489">
    <property type="protein sequence ID" value="KAG8181913.1"/>
    <property type="molecule type" value="Genomic_DNA"/>
</dbReference>
<dbReference type="GO" id="GO:0005634">
    <property type="term" value="C:nucleus"/>
    <property type="evidence" value="ECO:0007669"/>
    <property type="project" value="UniProtKB-SubCell"/>
</dbReference>
<dbReference type="PROSITE" id="PS51457">
    <property type="entry name" value="BEN"/>
    <property type="match status" value="1"/>
</dbReference>
<proteinExistence type="predicted"/>
<feature type="domain" description="BEN" evidence="7">
    <location>
        <begin position="70"/>
        <end position="168"/>
    </location>
</feature>
<dbReference type="GO" id="GO:0003677">
    <property type="term" value="F:DNA binding"/>
    <property type="evidence" value="ECO:0007669"/>
    <property type="project" value="InterPro"/>
</dbReference>
<dbReference type="SMART" id="SM01025">
    <property type="entry name" value="BEN"/>
    <property type="match status" value="1"/>
</dbReference>
<sequence>MTSDIDKMHKAENIDVETSFQKDNSILENKNPNDPTKTVPVFHEETVEEPGSDFNQIDMPNEQKQKIEIRSGVSIDTNKLQLCSRASYSRLTSDLLAVIFSTDELSSCSLTGKMSNAHSSKNVSAKPALDAEKVRGIIDYVTNCFPDASEKNIRQIITNKLKYESFKRNGRCYLKEKHVNKESTEK</sequence>
<dbReference type="PANTHER" id="PTHR35346:SF1">
    <property type="entry name" value="BEN DOMAIN-CONTAINING PROTEIN 6"/>
    <property type="match status" value="1"/>
</dbReference>
<dbReference type="AlphaFoldDB" id="A0AAV6UDI5"/>
<keyword evidence="4" id="KW-0804">Transcription</keyword>
<dbReference type="InterPro" id="IPR037496">
    <property type="entry name" value="BEND6-like"/>
</dbReference>
<evidence type="ECO:0000256" key="1">
    <source>
        <dbReference type="ARBA" id="ARBA00004123"/>
    </source>
</evidence>
<accession>A0AAV6UDI5</accession>
<feature type="compositionally biased region" description="Polar residues" evidence="6">
    <location>
        <begin position="16"/>
        <end position="36"/>
    </location>
</feature>
<keyword evidence="5" id="KW-0539">Nucleus</keyword>
<dbReference type="GO" id="GO:0045666">
    <property type="term" value="P:positive regulation of neuron differentiation"/>
    <property type="evidence" value="ECO:0007669"/>
    <property type="project" value="InterPro"/>
</dbReference>
<evidence type="ECO:0000259" key="7">
    <source>
        <dbReference type="PROSITE" id="PS51457"/>
    </source>
</evidence>
<dbReference type="Pfam" id="PF10523">
    <property type="entry name" value="BEN"/>
    <property type="match status" value="1"/>
</dbReference>
<protein>
    <recommendedName>
        <fullName evidence="7">BEN domain-containing protein</fullName>
    </recommendedName>
</protein>
<evidence type="ECO:0000256" key="6">
    <source>
        <dbReference type="SAM" id="MobiDB-lite"/>
    </source>
</evidence>
<comment type="caution">
    <text evidence="8">The sequence shown here is derived from an EMBL/GenBank/DDBJ whole genome shotgun (WGS) entry which is preliminary data.</text>
</comment>